<protein>
    <recommendedName>
        <fullName evidence="3">Sodium:proton antiporter</fullName>
    </recommendedName>
</protein>
<dbReference type="NCBIfam" id="TIGR01300">
    <property type="entry name" value="CPA3_mnhG_phaG"/>
    <property type="match status" value="1"/>
</dbReference>
<gene>
    <name evidence="2" type="ORF">METZ01_LOCUS103862</name>
</gene>
<dbReference type="InterPro" id="IPR005133">
    <property type="entry name" value="PhaG_MnhG_YufB"/>
</dbReference>
<keyword evidence="1" id="KW-0812">Transmembrane</keyword>
<dbReference type="Pfam" id="PF03334">
    <property type="entry name" value="PhaG_MnhG_YufB"/>
    <property type="match status" value="1"/>
</dbReference>
<name>A0A381WG12_9ZZZZ</name>
<evidence type="ECO:0008006" key="3">
    <source>
        <dbReference type="Google" id="ProtNLM"/>
    </source>
</evidence>
<organism evidence="2">
    <name type="scientific">marine metagenome</name>
    <dbReference type="NCBI Taxonomy" id="408172"/>
    <lineage>
        <taxon>unclassified sequences</taxon>
        <taxon>metagenomes</taxon>
        <taxon>ecological metagenomes</taxon>
    </lineage>
</organism>
<dbReference type="EMBL" id="UINC01011579">
    <property type="protein sequence ID" value="SVA51008.1"/>
    <property type="molecule type" value="Genomic_DNA"/>
</dbReference>
<accession>A0A381WG12</accession>
<proteinExistence type="predicted"/>
<keyword evidence="1" id="KW-0472">Membrane</keyword>
<keyword evidence="1" id="KW-1133">Transmembrane helix</keyword>
<dbReference type="GO" id="GO:0015385">
    <property type="term" value="F:sodium:proton antiporter activity"/>
    <property type="evidence" value="ECO:0007669"/>
    <property type="project" value="TreeGrafter"/>
</dbReference>
<reference evidence="2" key="1">
    <citation type="submission" date="2018-05" db="EMBL/GenBank/DDBJ databases">
        <authorList>
            <person name="Lanie J.A."/>
            <person name="Ng W.-L."/>
            <person name="Kazmierczak K.M."/>
            <person name="Andrzejewski T.M."/>
            <person name="Davidsen T.M."/>
            <person name="Wayne K.J."/>
            <person name="Tettelin H."/>
            <person name="Glass J.I."/>
            <person name="Rusch D."/>
            <person name="Podicherti R."/>
            <person name="Tsui H.-C.T."/>
            <person name="Winkler M.E."/>
        </authorList>
    </citation>
    <scope>NUCLEOTIDE SEQUENCE</scope>
</reference>
<sequence>MEWVDYLSWVFLAGGSFFCVTGAIGLLRLPDFYARLHGAGIIDTLGAGLILIGLMTQAGFSLVTVKLLFILFFVLITSPTATHAIAHAAHTRGLDPVLGRQDGQE</sequence>
<feature type="transmembrane region" description="Helical" evidence="1">
    <location>
        <begin position="6"/>
        <end position="27"/>
    </location>
</feature>
<feature type="transmembrane region" description="Helical" evidence="1">
    <location>
        <begin position="39"/>
        <end position="60"/>
    </location>
</feature>
<feature type="transmembrane region" description="Helical" evidence="1">
    <location>
        <begin position="66"/>
        <end position="86"/>
    </location>
</feature>
<dbReference type="PANTHER" id="PTHR34703:SF1">
    <property type="entry name" value="ANTIPORTER SUBUNIT MNHG2-RELATED"/>
    <property type="match status" value="1"/>
</dbReference>
<evidence type="ECO:0000313" key="2">
    <source>
        <dbReference type="EMBL" id="SVA51008.1"/>
    </source>
</evidence>
<dbReference type="AlphaFoldDB" id="A0A381WG12"/>
<evidence type="ECO:0000256" key="1">
    <source>
        <dbReference type="SAM" id="Phobius"/>
    </source>
</evidence>
<dbReference type="PANTHER" id="PTHR34703">
    <property type="entry name" value="ANTIPORTER SUBUNIT MNHG2-RELATED"/>
    <property type="match status" value="1"/>
</dbReference>